<evidence type="ECO:0000256" key="16">
    <source>
        <dbReference type="SAM" id="Coils"/>
    </source>
</evidence>
<dbReference type="Gene3D" id="3.30.450.20">
    <property type="entry name" value="PAS domain"/>
    <property type="match status" value="2"/>
</dbReference>
<dbReference type="EC" id="2.7.13.3" evidence="4"/>
<dbReference type="GO" id="GO:0000155">
    <property type="term" value="F:phosphorelay sensor kinase activity"/>
    <property type="evidence" value="ECO:0007669"/>
    <property type="project" value="InterPro"/>
</dbReference>
<evidence type="ECO:0000256" key="5">
    <source>
        <dbReference type="ARBA" id="ARBA00017322"/>
    </source>
</evidence>
<feature type="domain" description="PAS" evidence="18">
    <location>
        <begin position="97"/>
        <end position="167"/>
    </location>
</feature>
<evidence type="ECO:0000313" key="21">
    <source>
        <dbReference type="Proteomes" id="UP000187526"/>
    </source>
</evidence>
<evidence type="ECO:0000259" key="19">
    <source>
        <dbReference type="PROSITE" id="PS50113"/>
    </source>
</evidence>
<dbReference type="PROSITE" id="PS50109">
    <property type="entry name" value="HIS_KIN"/>
    <property type="match status" value="1"/>
</dbReference>
<dbReference type="GO" id="GO:0046872">
    <property type="term" value="F:metal ion binding"/>
    <property type="evidence" value="ECO:0007669"/>
    <property type="project" value="UniProtKB-KW"/>
</dbReference>
<dbReference type="InterPro" id="IPR050482">
    <property type="entry name" value="Sensor_HK_TwoCompSys"/>
</dbReference>
<evidence type="ECO:0000256" key="2">
    <source>
        <dbReference type="ARBA" id="ARBA00001966"/>
    </source>
</evidence>
<evidence type="ECO:0000256" key="9">
    <source>
        <dbReference type="ARBA" id="ARBA00022723"/>
    </source>
</evidence>
<dbReference type="PROSITE" id="PS50113">
    <property type="entry name" value="PAC"/>
    <property type="match status" value="1"/>
</dbReference>
<name>A0A1R1ICG8_9RHOO</name>
<evidence type="ECO:0000256" key="12">
    <source>
        <dbReference type="ARBA" id="ARBA00023012"/>
    </source>
</evidence>
<dbReference type="EMBL" id="MTHD01000001">
    <property type="protein sequence ID" value="OMG56387.1"/>
    <property type="molecule type" value="Genomic_DNA"/>
</dbReference>
<dbReference type="SMART" id="SM00091">
    <property type="entry name" value="PAS"/>
    <property type="match status" value="1"/>
</dbReference>
<gene>
    <name evidence="20" type="ORF">BJN45_01870</name>
</gene>
<evidence type="ECO:0000256" key="13">
    <source>
        <dbReference type="ARBA" id="ARBA00023014"/>
    </source>
</evidence>
<evidence type="ECO:0000256" key="3">
    <source>
        <dbReference type="ARBA" id="ARBA00004496"/>
    </source>
</evidence>
<dbReference type="PANTHER" id="PTHR24421">
    <property type="entry name" value="NITRATE/NITRITE SENSOR PROTEIN NARX-RELATED"/>
    <property type="match status" value="1"/>
</dbReference>
<comment type="caution">
    <text evidence="20">The sequence shown here is derived from an EMBL/GenBank/DDBJ whole genome shotgun (WGS) entry which is preliminary data.</text>
</comment>
<dbReference type="Pfam" id="PF02518">
    <property type="entry name" value="HATPase_c"/>
    <property type="match status" value="1"/>
</dbReference>
<evidence type="ECO:0000256" key="15">
    <source>
        <dbReference type="ARBA" id="ARBA00030800"/>
    </source>
</evidence>
<dbReference type="GO" id="GO:0046983">
    <property type="term" value="F:protein dimerization activity"/>
    <property type="evidence" value="ECO:0007669"/>
    <property type="project" value="InterPro"/>
</dbReference>
<dbReference type="Pfam" id="PF08448">
    <property type="entry name" value="PAS_4"/>
    <property type="match status" value="1"/>
</dbReference>
<dbReference type="NCBIfam" id="TIGR00229">
    <property type="entry name" value="sensory_box"/>
    <property type="match status" value="1"/>
</dbReference>
<dbReference type="Gene3D" id="3.30.565.10">
    <property type="entry name" value="Histidine kinase-like ATPase, C-terminal domain"/>
    <property type="match status" value="1"/>
</dbReference>
<dbReference type="CDD" id="cd16917">
    <property type="entry name" value="HATPase_UhpB-NarQ-NarX-like"/>
    <property type="match status" value="1"/>
</dbReference>
<dbReference type="PRINTS" id="PR00344">
    <property type="entry name" value="BCTRLSENSOR"/>
</dbReference>
<dbReference type="Proteomes" id="UP000187526">
    <property type="component" value="Unassembled WGS sequence"/>
</dbReference>
<organism evidence="20 21">
    <name type="scientific">Azonexus hydrophilus</name>
    <dbReference type="NCBI Taxonomy" id="418702"/>
    <lineage>
        <taxon>Bacteria</taxon>
        <taxon>Pseudomonadati</taxon>
        <taxon>Pseudomonadota</taxon>
        <taxon>Betaproteobacteria</taxon>
        <taxon>Rhodocyclales</taxon>
        <taxon>Azonexaceae</taxon>
        <taxon>Azonexus</taxon>
    </lineage>
</organism>
<dbReference type="Gene3D" id="1.20.5.1930">
    <property type="match status" value="1"/>
</dbReference>
<feature type="domain" description="Histidine kinase" evidence="17">
    <location>
        <begin position="259"/>
        <end position="451"/>
    </location>
</feature>
<dbReference type="InterPro" id="IPR004358">
    <property type="entry name" value="Sig_transdc_His_kin-like_C"/>
</dbReference>
<dbReference type="InterPro" id="IPR000700">
    <property type="entry name" value="PAS-assoc_C"/>
</dbReference>
<feature type="coiled-coil region" evidence="16">
    <location>
        <begin position="208"/>
        <end position="244"/>
    </location>
</feature>
<dbReference type="SUPFAM" id="SSF55785">
    <property type="entry name" value="PYP-like sensor domain (PAS domain)"/>
    <property type="match status" value="2"/>
</dbReference>
<keyword evidence="9" id="KW-0479">Metal-binding</keyword>
<evidence type="ECO:0000256" key="11">
    <source>
        <dbReference type="ARBA" id="ARBA00023004"/>
    </source>
</evidence>
<dbReference type="InterPro" id="IPR011712">
    <property type="entry name" value="Sig_transdc_His_kin_sub3_dim/P"/>
</dbReference>
<dbReference type="InterPro" id="IPR035965">
    <property type="entry name" value="PAS-like_dom_sf"/>
</dbReference>
<keyword evidence="13" id="KW-0411">Iron-sulfur</keyword>
<evidence type="ECO:0000256" key="4">
    <source>
        <dbReference type="ARBA" id="ARBA00012438"/>
    </source>
</evidence>
<keyword evidence="10" id="KW-0418">Kinase</keyword>
<evidence type="ECO:0000256" key="10">
    <source>
        <dbReference type="ARBA" id="ARBA00022777"/>
    </source>
</evidence>
<dbReference type="InterPro" id="IPR005467">
    <property type="entry name" value="His_kinase_dom"/>
</dbReference>
<dbReference type="InterPro" id="IPR036890">
    <property type="entry name" value="HATPase_C_sf"/>
</dbReference>
<evidence type="ECO:0000259" key="18">
    <source>
        <dbReference type="PROSITE" id="PS50112"/>
    </source>
</evidence>
<keyword evidence="8" id="KW-0808">Transferase</keyword>
<dbReference type="InterPro" id="IPR003594">
    <property type="entry name" value="HATPase_dom"/>
</dbReference>
<dbReference type="PROSITE" id="PS50112">
    <property type="entry name" value="PAS"/>
    <property type="match status" value="1"/>
</dbReference>
<comment type="function">
    <text evidence="14">Member of the two-component regulatory system NreB/NreC involved in the control of dissimilatory nitrate/nitrite reduction in response to oxygen. NreB functions as a direct oxygen sensor histidine kinase which is autophosphorylated, in the absence of oxygen, probably at the conserved histidine residue, and transfers its phosphate group probably to a conserved aspartate residue of NreC. NreB/NreC activates the expression of the nitrate (narGHJI) and nitrite (nir) reductase operons, as well as the putative nitrate transporter gene narT.</text>
</comment>
<protein>
    <recommendedName>
        <fullName evidence="5">Oxygen sensor histidine kinase NreB</fullName>
        <ecNumber evidence="4">2.7.13.3</ecNumber>
    </recommendedName>
    <alternativeName>
        <fullName evidence="15">Nitrogen regulation protein B</fullName>
    </alternativeName>
</protein>
<comment type="cofactor">
    <cofactor evidence="2">
        <name>[4Fe-4S] cluster</name>
        <dbReference type="ChEBI" id="CHEBI:49883"/>
    </cofactor>
</comment>
<sequence>MHYRAWFGLDPATLPGKHIREVIGEERYLANLPYIEAVLRGEAQLFEREIPSPDGRHMRHSLTNYIPDVVNGEVCGFYVLVSDVTVIKETERRLQVSEARYRAVLEDQTELISRLRADGGFLFVNEAYCRFFGRKRTELIGRRWHPVTHPDDLPMIEQALTRLSRDCPVVTVENRVFAASGELRWMQFVNRGFFDAAGKLLEIQSVARDISERKAAEAQARLATEQLEQRVAERTEQLRKLAVDMTLAEEKERQVIARDLHDDLGQLLHVVKIKLEMLMPQQTTEDGESLVRQIDHLVRDASSRVRSLTAQLSPPVLERLGLVPALYWLAAEFGDAYGIDIQVLDDGLPKQFAPVQAFILFRCARELLVNVAKHAACSEAQVELTSNEASWVLHVRDSGKGCPDLDAAAAAGGGFGLSSIRERIAYLNGQTRYRSVPGEGSEVTLSIPQRWETD</sequence>
<evidence type="ECO:0000256" key="7">
    <source>
        <dbReference type="ARBA" id="ARBA00022490"/>
    </source>
</evidence>
<dbReference type="InterPro" id="IPR013656">
    <property type="entry name" value="PAS_4"/>
</dbReference>
<keyword evidence="12" id="KW-0902">Two-component regulatory system</keyword>
<dbReference type="PANTHER" id="PTHR24421:SF58">
    <property type="entry name" value="SIGNAL TRANSDUCTION HISTIDINE-PROTEIN KINASE_PHOSPHATASE UHPB"/>
    <property type="match status" value="1"/>
</dbReference>
<dbReference type="CDD" id="cd00130">
    <property type="entry name" value="PAS"/>
    <property type="match status" value="1"/>
</dbReference>
<keyword evidence="16" id="KW-0175">Coiled coil</keyword>
<dbReference type="InterPro" id="IPR001610">
    <property type="entry name" value="PAC"/>
</dbReference>
<comment type="subcellular location">
    <subcellularLocation>
        <location evidence="3">Cytoplasm</location>
    </subcellularLocation>
</comment>
<dbReference type="Pfam" id="PF07730">
    <property type="entry name" value="HisKA_3"/>
    <property type="match status" value="1"/>
</dbReference>
<comment type="catalytic activity">
    <reaction evidence="1">
        <text>ATP + protein L-histidine = ADP + protein N-phospho-L-histidine.</text>
        <dbReference type="EC" id="2.7.13.3"/>
    </reaction>
</comment>
<evidence type="ECO:0000259" key="17">
    <source>
        <dbReference type="PROSITE" id="PS50109"/>
    </source>
</evidence>
<dbReference type="SUPFAM" id="SSF55874">
    <property type="entry name" value="ATPase domain of HSP90 chaperone/DNA topoisomerase II/histidine kinase"/>
    <property type="match status" value="1"/>
</dbReference>
<dbReference type="GO" id="GO:0051539">
    <property type="term" value="F:4 iron, 4 sulfur cluster binding"/>
    <property type="evidence" value="ECO:0007669"/>
    <property type="project" value="UniProtKB-KW"/>
</dbReference>
<dbReference type="InterPro" id="IPR013655">
    <property type="entry name" value="PAS_fold_3"/>
</dbReference>
<dbReference type="Pfam" id="PF08447">
    <property type="entry name" value="PAS_3"/>
    <property type="match status" value="1"/>
</dbReference>
<evidence type="ECO:0000313" key="20">
    <source>
        <dbReference type="EMBL" id="OMG56387.1"/>
    </source>
</evidence>
<keyword evidence="7" id="KW-0963">Cytoplasm</keyword>
<feature type="domain" description="PAC" evidence="19">
    <location>
        <begin position="170"/>
        <end position="222"/>
    </location>
</feature>
<dbReference type="InterPro" id="IPR000014">
    <property type="entry name" value="PAS"/>
</dbReference>
<evidence type="ECO:0000256" key="1">
    <source>
        <dbReference type="ARBA" id="ARBA00000085"/>
    </source>
</evidence>
<dbReference type="SMART" id="SM00086">
    <property type="entry name" value="PAC"/>
    <property type="match status" value="1"/>
</dbReference>
<dbReference type="GO" id="GO:0005737">
    <property type="term" value="C:cytoplasm"/>
    <property type="evidence" value="ECO:0007669"/>
    <property type="project" value="UniProtKB-SubCell"/>
</dbReference>
<proteinExistence type="predicted"/>
<evidence type="ECO:0000256" key="6">
    <source>
        <dbReference type="ARBA" id="ARBA00022485"/>
    </source>
</evidence>
<keyword evidence="6" id="KW-0004">4Fe-4S</keyword>
<evidence type="ECO:0000256" key="14">
    <source>
        <dbReference type="ARBA" id="ARBA00024827"/>
    </source>
</evidence>
<accession>A0A1R1ICG8</accession>
<keyword evidence="11" id="KW-0408">Iron</keyword>
<dbReference type="STRING" id="418702.BJN45_01870"/>
<reference evidence="20 21" key="1">
    <citation type="submission" date="2016-10" db="EMBL/GenBank/DDBJ databases">
        <title>Alkaliphiles isolated from bioreactors.</title>
        <authorList>
            <person name="Salah Z."/>
            <person name="Rout S.P."/>
            <person name="Humphreys P.N."/>
        </authorList>
    </citation>
    <scope>NUCLEOTIDE SEQUENCE [LARGE SCALE GENOMIC DNA]</scope>
    <source>
        <strain evidence="20 21">ZS02</strain>
    </source>
</reference>
<dbReference type="GO" id="GO:0016020">
    <property type="term" value="C:membrane"/>
    <property type="evidence" value="ECO:0007669"/>
    <property type="project" value="InterPro"/>
</dbReference>
<evidence type="ECO:0000256" key="8">
    <source>
        <dbReference type="ARBA" id="ARBA00022679"/>
    </source>
</evidence>
<dbReference type="AlphaFoldDB" id="A0A1R1ICG8"/>
<keyword evidence="21" id="KW-1185">Reference proteome</keyword>